<dbReference type="GO" id="GO:0010605">
    <property type="term" value="P:negative regulation of macromolecule metabolic process"/>
    <property type="evidence" value="ECO:0007669"/>
    <property type="project" value="UniProtKB-ARBA"/>
</dbReference>
<accession>A0A0D2EF49</accession>
<sequence length="573" mass="64624">MPAALSFSRAHASTLRHDALTQLIAPSARSRTACFHHGWRLASNIAKADDGRPETPNPDLAVCNEPNVDIHSLRNTLRAHREANRASVIRKVVGERHTTRLHIGSFLDEPPSRPHRDASKARKKGARFFLGNISGKTAFLSDIQSPPTKGQFGKHYKGSYRDLSGLWRFKENEGVLPTKVRLPWLAHVPSHGAKTGSSALDRLSYEIRAFENYIAPTQEEKRAAENALSGIVRAIQIADENLDVDIIGSRATGLDDPLSDLDLNVTSTLSPASLNRLRTPVEILDLLEQAFRGRHRSLRLELRPLDVVINLRNARVPILVCQHKNSGLPVQIQSTPRTLDNTDYVKAVLQEYPTLRSLYKVLKQTLAMRGLHIGNHGGLTSYPLIIMIVAALKFSEGKFERMDVARQFLYFLDMYAEVDFSTQGISTRPLGYFPKEIKATKFTQRSLVNDQESATLYKEELRGQRRMSVRQKGDVHYMTLQDPADPFNELGRNAYQVKDIQETLISLRTQLKEAMVEWDRVVSGRELSDEHFRSHSLLEPCISGDYRVYESERGDLRLVGQRTAKIMKAPTQN</sequence>
<evidence type="ECO:0000259" key="1">
    <source>
        <dbReference type="Pfam" id="PF22600"/>
    </source>
</evidence>
<protein>
    <recommendedName>
        <fullName evidence="1">Poly(A) RNA polymerase mitochondrial-like central palm domain-containing protein</fullName>
    </recommendedName>
</protein>
<dbReference type="RefSeq" id="XP_013314612.1">
    <property type="nucleotide sequence ID" value="XM_013459158.1"/>
</dbReference>
<dbReference type="GeneID" id="25328328"/>
<proteinExistence type="predicted"/>
<dbReference type="GO" id="GO:0043634">
    <property type="term" value="P:polyadenylation-dependent ncRNA catabolic process"/>
    <property type="evidence" value="ECO:0007669"/>
    <property type="project" value="TreeGrafter"/>
</dbReference>
<organism evidence="2 3">
    <name type="scientific">Exophiala xenobiotica</name>
    <dbReference type="NCBI Taxonomy" id="348802"/>
    <lineage>
        <taxon>Eukaryota</taxon>
        <taxon>Fungi</taxon>
        <taxon>Dikarya</taxon>
        <taxon>Ascomycota</taxon>
        <taxon>Pezizomycotina</taxon>
        <taxon>Eurotiomycetes</taxon>
        <taxon>Chaetothyriomycetidae</taxon>
        <taxon>Chaetothyriales</taxon>
        <taxon>Herpotrichiellaceae</taxon>
        <taxon>Exophiala</taxon>
    </lineage>
</organism>
<dbReference type="Gene3D" id="3.30.460.10">
    <property type="entry name" value="Beta Polymerase, domain 2"/>
    <property type="match status" value="1"/>
</dbReference>
<keyword evidence="3" id="KW-1185">Reference proteome</keyword>
<dbReference type="PANTHER" id="PTHR23092:SF50">
    <property type="entry name" value="MTF2-LIKE C-TERMINAL DOMAIN-CONTAINING PROTEIN"/>
    <property type="match status" value="1"/>
</dbReference>
<dbReference type="OrthoDB" id="273917at2759"/>
<dbReference type="Gene3D" id="1.10.1410.10">
    <property type="match status" value="1"/>
</dbReference>
<dbReference type="AlphaFoldDB" id="A0A0D2EF49"/>
<dbReference type="Pfam" id="PF22600">
    <property type="entry name" value="MTPAP-like_central"/>
    <property type="match status" value="1"/>
</dbReference>
<dbReference type="SUPFAM" id="SSF81301">
    <property type="entry name" value="Nucleotidyltransferase"/>
    <property type="match status" value="1"/>
</dbReference>
<dbReference type="GO" id="GO:0031123">
    <property type="term" value="P:RNA 3'-end processing"/>
    <property type="evidence" value="ECO:0007669"/>
    <property type="project" value="TreeGrafter"/>
</dbReference>
<evidence type="ECO:0000313" key="3">
    <source>
        <dbReference type="Proteomes" id="UP000054342"/>
    </source>
</evidence>
<name>A0A0D2EF49_9EURO</name>
<feature type="domain" description="Poly(A) RNA polymerase mitochondrial-like central palm" evidence="1">
    <location>
        <begin position="203"/>
        <end position="333"/>
    </location>
</feature>
<dbReference type="PANTHER" id="PTHR23092">
    <property type="entry name" value="POLY(A) RNA POLYMERASE"/>
    <property type="match status" value="1"/>
</dbReference>
<dbReference type="GO" id="GO:0005730">
    <property type="term" value="C:nucleolus"/>
    <property type="evidence" value="ECO:0007669"/>
    <property type="project" value="TreeGrafter"/>
</dbReference>
<dbReference type="GO" id="GO:0031499">
    <property type="term" value="C:TRAMP complex"/>
    <property type="evidence" value="ECO:0007669"/>
    <property type="project" value="TreeGrafter"/>
</dbReference>
<dbReference type="STRING" id="348802.A0A0D2EF49"/>
<reference evidence="2 3" key="1">
    <citation type="submission" date="2015-01" db="EMBL/GenBank/DDBJ databases">
        <title>The Genome Sequence of Exophiala xenobiotica CBS118157.</title>
        <authorList>
            <consortium name="The Broad Institute Genomics Platform"/>
            <person name="Cuomo C."/>
            <person name="de Hoog S."/>
            <person name="Gorbushina A."/>
            <person name="Stielow B."/>
            <person name="Teixiera M."/>
            <person name="Abouelleil A."/>
            <person name="Chapman S.B."/>
            <person name="Priest M."/>
            <person name="Young S.K."/>
            <person name="Wortman J."/>
            <person name="Nusbaum C."/>
            <person name="Birren B."/>
        </authorList>
    </citation>
    <scope>NUCLEOTIDE SEQUENCE [LARGE SCALE GENOMIC DNA]</scope>
    <source>
        <strain evidence="2 3">CBS 118157</strain>
    </source>
</reference>
<dbReference type="Proteomes" id="UP000054342">
    <property type="component" value="Unassembled WGS sequence"/>
</dbReference>
<dbReference type="GO" id="GO:0003729">
    <property type="term" value="F:mRNA binding"/>
    <property type="evidence" value="ECO:0007669"/>
    <property type="project" value="TreeGrafter"/>
</dbReference>
<dbReference type="InterPro" id="IPR045862">
    <property type="entry name" value="Trf4-like"/>
</dbReference>
<dbReference type="EMBL" id="KN847320">
    <property type="protein sequence ID" value="KIW54028.1"/>
    <property type="molecule type" value="Genomic_DNA"/>
</dbReference>
<dbReference type="GO" id="GO:1990817">
    <property type="term" value="F:poly(A) RNA polymerase activity"/>
    <property type="evidence" value="ECO:0007669"/>
    <property type="project" value="InterPro"/>
</dbReference>
<dbReference type="SUPFAM" id="SSF81631">
    <property type="entry name" value="PAP/OAS1 substrate-binding domain"/>
    <property type="match status" value="1"/>
</dbReference>
<dbReference type="InterPro" id="IPR054708">
    <property type="entry name" value="MTPAP-like_central"/>
</dbReference>
<evidence type="ECO:0000313" key="2">
    <source>
        <dbReference type="EMBL" id="KIW54028.1"/>
    </source>
</evidence>
<dbReference type="HOGENOM" id="CLU_019612_0_0_1"/>
<dbReference type="InterPro" id="IPR043519">
    <property type="entry name" value="NT_sf"/>
</dbReference>
<gene>
    <name evidence="2" type="ORF">PV05_06420</name>
</gene>